<keyword evidence="2" id="KW-1185">Reference proteome</keyword>
<dbReference type="Pfam" id="PF20143">
    <property type="entry name" value="NAD_kinase_C"/>
    <property type="match status" value="1"/>
</dbReference>
<dbReference type="PANTHER" id="PTHR20275:SF43">
    <property type="entry name" value="BIFUNCTIONAL NADP PHOSPHATASE_NAD KINASE"/>
    <property type="match status" value="1"/>
</dbReference>
<dbReference type="Gene3D" id="2.60.200.30">
    <property type="entry name" value="Probable inorganic polyphosphate/atp-NAD kinase, domain 2"/>
    <property type="match status" value="1"/>
</dbReference>
<dbReference type="GO" id="GO:0003951">
    <property type="term" value="F:NAD+ kinase activity"/>
    <property type="evidence" value="ECO:0007669"/>
    <property type="project" value="InterPro"/>
</dbReference>
<dbReference type="RefSeq" id="WP_124194314.1">
    <property type="nucleotide sequence ID" value="NZ_REGA01000002.1"/>
</dbReference>
<keyword evidence="1" id="KW-0808">Transferase</keyword>
<protein>
    <submittedName>
        <fullName evidence="1">NAD(+)/NADH kinase</fullName>
    </submittedName>
</protein>
<name>A0A3N6M1I7_NATCH</name>
<dbReference type="OrthoDB" id="170401at2157"/>
<dbReference type="EMBL" id="REGA01000002">
    <property type="protein sequence ID" value="RQG97193.1"/>
    <property type="molecule type" value="Genomic_DNA"/>
</dbReference>
<evidence type="ECO:0000313" key="1">
    <source>
        <dbReference type="EMBL" id="RQG97193.1"/>
    </source>
</evidence>
<proteinExistence type="predicted"/>
<dbReference type="AlphaFoldDB" id="A0A3N6M1I7"/>
<dbReference type="GO" id="GO:0019674">
    <property type="term" value="P:NAD+ metabolic process"/>
    <property type="evidence" value="ECO:0007669"/>
    <property type="project" value="InterPro"/>
</dbReference>
<comment type="caution">
    <text evidence="1">The sequence shown here is derived from an EMBL/GenBank/DDBJ whole genome shotgun (WGS) entry which is preliminary data.</text>
</comment>
<dbReference type="InterPro" id="IPR017437">
    <property type="entry name" value="ATP-NAD_kinase_PpnK-typ_C"/>
</dbReference>
<gene>
    <name evidence="1" type="ORF">EA473_03735</name>
</gene>
<dbReference type="Proteomes" id="UP000282323">
    <property type="component" value="Unassembled WGS sequence"/>
</dbReference>
<dbReference type="SUPFAM" id="SSF111331">
    <property type="entry name" value="NAD kinase/diacylglycerol kinase-like"/>
    <property type="match status" value="1"/>
</dbReference>
<reference evidence="1 2" key="1">
    <citation type="submission" date="2018-10" db="EMBL/GenBank/DDBJ databases">
        <title>Natrarchaeobius chitinivorans gen. nov., sp. nov., and Natrarchaeobius haloalkaliphilus sp. nov., alkaliphilic, chitin-utilizing haloarchaea from hypersaline alkaline lakes.</title>
        <authorList>
            <person name="Sorokin D.Y."/>
            <person name="Elcheninov A.G."/>
            <person name="Kostrikina N.A."/>
            <person name="Bale N.J."/>
            <person name="Sinninghe Damste J.S."/>
            <person name="Khijniak T.V."/>
            <person name="Kublanov I.V."/>
            <person name="Toshchakov S.V."/>
        </authorList>
    </citation>
    <scope>NUCLEOTIDE SEQUENCE [LARGE SCALE GENOMIC DNA]</scope>
    <source>
        <strain evidence="1 2">AArcht4T</strain>
    </source>
</reference>
<accession>A0A3N6M1I7</accession>
<dbReference type="GO" id="GO:0006741">
    <property type="term" value="P:NADP+ biosynthetic process"/>
    <property type="evidence" value="ECO:0007669"/>
    <property type="project" value="TreeGrafter"/>
</dbReference>
<organism evidence="1 2">
    <name type="scientific">Natrarchaeobius chitinivorans</name>
    <dbReference type="NCBI Taxonomy" id="1679083"/>
    <lineage>
        <taxon>Archaea</taxon>
        <taxon>Methanobacteriati</taxon>
        <taxon>Methanobacteriota</taxon>
        <taxon>Stenosarchaea group</taxon>
        <taxon>Halobacteria</taxon>
        <taxon>Halobacteriales</taxon>
        <taxon>Natrialbaceae</taxon>
        <taxon>Natrarchaeobius</taxon>
    </lineage>
</organism>
<dbReference type="InterPro" id="IPR016064">
    <property type="entry name" value="NAD/diacylglycerol_kinase_sf"/>
</dbReference>
<keyword evidence="1" id="KW-0418">Kinase</keyword>
<sequence>MSRGAWTPGTAPSIGIATECDDVDLEPADLEPALAGRDASVVSGTLSTVLAATPSVVVADGESNLSAVTRADPGAPVLPVGDVPGIPSVDSEDVTRALEMILEGEAIVRTHPVLGVETPGGNDERALFDVSLVTAEPAQISEYGVSSRDESIAQFRADGVVAATPAGSHGYASTVDGPLLSPSLDGVAVVPIAPFKTQIHRWVLPADDLVLSVERDADPVVVCVDDRIVERVPAGDHVSITPNGSLSTFAVPGED</sequence>
<evidence type="ECO:0000313" key="2">
    <source>
        <dbReference type="Proteomes" id="UP000282323"/>
    </source>
</evidence>
<dbReference type="PANTHER" id="PTHR20275">
    <property type="entry name" value="NAD KINASE"/>
    <property type="match status" value="1"/>
</dbReference>